<organism evidence="1 2">
    <name type="scientific">Candidatus Enterococcus ferrettii</name>
    <dbReference type="NCBI Taxonomy" id="2815324"/>
    <lineage>
        <taxon>Bacteria</taxon>
        <taxon>Bacillati</taxon>
        <taxon>Bacillota</taxon>
        <taxon>Bacilli</taxon>
        <taxon>Lactobacillales</taxon>
        <taxon>Enterococcaceae</taxon>
        <taxon>Enterococcus</taxon>
    </lineage>
</organism>
<dbReference type="RefSeq" id="WP_207701318.1">
    <property type="nucleotide sequence ID" value="NZ_JAFREL020000002.1"/>
</dbReference>
<dbReference type="Proteomes" id="UP000664357">
    <property type="component" value="Unassembled WGS sequence"/>
</dbReference>
<accession>A0ABV0ETD5</accession>
<name>A0ABV0ETD5_9ENTE</name>
<proteinExistence type="predicted"/>
<protein>
    <recommendedName>
        <fullName evidence="3">Restriction endonuclease</fullName>
    </recommendedName>
</protein>
<dbReference type="EMBL" id="JAFREL020000002">
    <property type="protein sequence ID" value="MEO1770587.1"/>
    <property type="molecule type" value="Genomic_DNA"/>
</dbReference>
<sequence>MILDALNYEIDGNKWEELCIKGFRLRYSAEHFTDVPARHQGDSGLDGFTKNGIVFQCYCPEGKYDDDSLYEHLRTKLSKDIQKLLLPKNIKSYSKMGIEKIKEWHYVIPLYKDDRILKHAKTKQKEIRDFAKKNSPCHIDENFEVWVKIADDFAEEFTRLIRQDIVSNKFRVDLTDIEINLSELENDKVNNIDRKVRAIINSDNENAKADNSHIEQMVNHFIDYYVKGVSMFEKFRLDAPEIYEELFLYSKALKKDVAIKTGMLSDSKKNSEIFLNLCDEFEKRLLDKFTYVEEGTISDLRYGLVSEWLADCSMEFRGGDSN</sequence>
<evidence type="ECO:0000313" key="2">
    <source>
        <dbReference type="Proteomes" id="UP000664357"/>
    </source>
</evidence>
<reference evidence="1 2" key="2">
    <citation type="submission" date="2024-02" db="EMBL/GenBank/DDBJ databases">
        <title>The Genome Sequence of Enterococcus sp. DIV0159.</title>
        <authorList>
            <person name="Earl A."/>
            <person name="Manson A."/>
            <person name="Gilmore M."/>
            <person name="Sanders J."/>
            <person name="Shea T."/>
            <person name="Howe W."/>
            <person name="Livny J."/>
            <person name="Cuomo C."/>
            <person name="Neafsey D."/>
            <person name="Birren B."/>
        </authorList>
    </citation>
    <scope>NUCLEOTIDE SEQUENCE [LARGE SCALE GENOMIC DNA]</scope>
    <source>
        <strain evidence="1 2">665A</strain>
    </source>
</reference>
<comment type="caution">
    <text evidence="1">The sequence shown here is derived from an EMBL/GenBank/DDBJ whole genome shotgun (WGS) entry which is preliminary data.</text>
</comment>
<evidence type="ECO:0000313" key="1">
    <source>
        <dbReference type="EMBL" id="MEO1770587.1"/>
    </source>
</evidence>
<gene>
    <name evidence="1" type="ORF">JZO67_002540</name>
</gene>
<evidence type="ECO:0008006" key="3">
    <source>
        <dbReference type="Google" id="ProtNLM"/>
    </source>
</evidence>
<reference evidence="1 2" key="1">
    <citation type="submission" date="2021-03" db="EMBL/GenBank/DDBJ databases">
        <authorList>
            <person name="Gilmore M.S."/>
            <person name="Schwartzman J."/>
            <person name="Van Tyne D."/>
            <person name="Martin M."/>
            <person name="Earl A.M."/>
            <person name="Manson A.L."/>
            <person name="Straub T."/>
            <person name="Salamzade R."/>
            <person name="Saavedra J."/>
            <person name="Lebreton F."/>
            <person name="Prichula J."/>
            <person name="Schaufler K."/>
            <person name="Gaca A."/>
            <person name="Sgardioli B."/>
            <person name="Wagenaar J."/>
            <person name="Strong T."/>
        </authorList>
    </citation>
    <scope>NUCLEOTIDE SEQUENCE [LARGE SCALE GENOMIC DNA]</scope>
    <source>
        <strain evidence="1 2">665A</strain>
    </source>
</reference>
<keyword evidence="2" id="KW-1185">Reference proteome</keyword>